<proteinExistence type="inferred from homology"/>
<evidence type="ECO:0000256" key="1">
    <source>
        <dbReference type="ARBA" id="ARBA00001947"/>
    </source>
</evidence>
<gene>
    <name evidence="7" type="ORF">C7I85_02135</name>
</gene>
<comment type="caution">
    <text evidence="7">The sequence shown here is derived from an EMBL/GenBank/DDBJ whole genome shotgun (WGS) entry which is preliminary data.</text>
</comment>
<dbReference type="SUPFAM" id="SSF53213">
    <property type="entry name" value="LigB-like"/>
    <property type="match status" value="1"/>
</dbReference>
<keyword evidence="4" id="KW-0862">Zinc</keyword>
<evidence type="ECO:0000256" key="2">
    <source>
        <dbReference type="ARBA" id="ARBA00007581"/>
    </source>
</evidence>
<sequence>MATMPTLFISHGGPSIVISDTPARHYLESVSSLMPRPKAIVIVSAHFETHGVTVVTDPRPEMIYDFRGFAPELYEMVYPAPGELELAEKVLELLENAGLSPSRLGKRGFDHGTWTPMKLAFPDADIPIVQVSIDPNRDAAWHYAVGKALSPLREEGVLLVGSGHITHNLRAYFSVMRQGAAVDPELAGKVTAFTDWFDEKLKANDSKALLDWKSQAPFAADNHPTDEHLMPIFFAYGAAGEHPQVKRVHDSVDNGFFANDSYLFQ</sequence>
<evidence type="ECO:0000313" key="7">
    <source>
        <dbReference type="EMBL" id="PSJ63939.1"/>
    </source>
</evidence>
<dbReference type="GO" id="GO:0008270">
    <property type="term" value="F:zinc ion binding"/>
    <property type="evidence" value="ECO:0007669"/>
    <property type="project" value="InterPro"/>
</dbReference>
<dbReference type="Pfam" id="PF02900">
    <property type="entry name" value="LigB"/>
    <property type="match status" value="1"/>
</dbReference>
<dbReference type="GO" id="GO:0008198">
    <property type="term" value="F:ferrous iron binding"/>
    <property type="evidence" value="ECO:0007669"/>
    <property type="project" value="InterPro"/>
</dbReference>
<evidence type="ECO:0000256" key="4">
    <source>
        <dbReference type="ARBA" id="ARBA00022833"/>
    </source>
</evidence>
<dbReference type="InterPro" id="IPR014436">
    <property type="entry name" value="Extradiol_dOase_DODA"/>
</dbReference>
<keyword evidence="7" id="KW-0223">Dioxygenase</keyword>
<keyword evidence="3" id="KW-0479">Metal-binding</keyword>
<dbReference type="PIRSF" id="PIRSF006157">
    <property type="entry name" value="Doxgns_DODA"/>
    <property type="match status" value="1"/>
</dbReference>
<evidence type="ECO:0000313" key="8">
    <source>
        <dbReference type="Proteomes" id="UP000240653"/>
    </source>
</evidence>
<protein>
    <submittedName>
        <fullName evidence="7">Dioxygenase</fullName>
    </submittedName>
</protein>
<dbReference type="OrthoDB" id="9790889at2"/>
<dbReference type="PANTHER" id="PTHR30096">
    <property type="entry name" value="4,5-DOPA DIOXYGENASE EXTRADIOL-LIKE PROTEIN"/>
    <property type="match status" value="1"/>
</dbReference>
<name>A0A2P7SN77_9HYPH</name>
<keyword evidence="8" id="KW-1185">Reference proteome</keyword>
<dbReference type="Gene3D" id="3.40.830.10">
    <property type="entry name" value="LigB-like"/>
    <property type="match status" value="1"/>
</dbReference>
<accession>A0A2P7SN77</accession>
<evidence type="ECO:0000256" key="5">
    <source>
        <dbReference type="ARBA" id="ARBA00023002"/>
    </source>
</evidence>
<comment type="similarity">
    <text evidence="2">Belongs to the DODA-type extradiol aromatic ring-opening dioxygenase family.</text>
</comment>
<feature type="domain" description="Extradiol ring-cleavage dioxygenase class III enzyme subunit B" evidence="6">
    <location>
        <begin position="23"/>
        <end position="250"/>
    </location>
</feature>
<keyword evidence="5" id="KW-0560">Oxidoreductase</keyword>
<dbReference type="PANTHER" id="PTHR30096:SF0">
    <property type="entry name" value="4,5-DOPA DIOXYGENASE EXTRADIOL-LIKE PROTEIN"/>
    <property type="match status" value="1"/>
</dbReference>
<dbReference type="RefSeq" id="WP_106722293.1">
    <property type="nucleotide sequence ID" value="NZ_PXYL01000001.1"/>
</dbReference>
<comment type="cofactor">
    <cofactor evidence="1">
        <name>Zn(2+)</name>
        <dbReference type="ChEBI" id="CHEBI:29105"/>
    </cofactor>
</comment>
<reference evidence="7 8" key="1">
    <citation type="submission" date="2018-03" db="EMBL/GenBank/DDBJ databases">
        <title>The draft genome of Mesorhizobium soli JCM 19897.</title>
        <authorList>
            <person name="Li L."/>
            <person name="Liu L."/>
            <person name="Liang L."/>
            <person name="Wang T."/>
            <person name="Zhang X."/>
        </authorList>
    </citation>
    <scope>NUCLEOTIDE SEQUENCE [LARGE SCALE GENOMIC DNA]</scope>
    <source>
        <strain evidence="7 8">JCM 19897</strain>
    </source>
</reference>
<organism evidence="7 8">
    <name type="scientific">Pseudaminobacter soli</name>
    <name type="common">ex Li et al. 2025</name>
    <dbReference type="NCBI Taxonomy" id="1295366"/>
    <lineage>
        <taxon>Bacteria</taxon>
        <taxon>Pseudomonadati</taxon>
        <taxon>Pseudomonadota</taxon>
        <taxon>Alphaproteobacteria</taxon>
        <taxon>Hyphomicrobiales</taxon>
        <taxon>Phyllobacteriaceae</taxon>
        <taxon>Pseudaminobacter</taxon>
    </lineage>
</organism>
<dbReference type="EMBL" id="PXYL01000001">
    <property type="protein sequence ID" value="PSJ63939.1"/>
    <property type="molecule type" value="Genomic_DNA"/>
</dbReference>
<dbReference type="AlphaFoldDB" id="A0A2P7SN77"/>
<dbReference type="Proteomes" id="UP000240653">
    <property type="component" value="Unassembled WGS sequence"/>
</dbReference>
<dbReference type="CDD" id="cd07363">
    <property type="entry name" value="45_DOPA_Dioxygenase"/>
    <property type="match status" value="1"/>
</dbReference>
<evidence type="ECO:0000256" key="3">
    <source>
        <dbReference type="ARBA" id="ARBA00022723"/>
    </source>
</evidence>
<dbReference type="GO" id="GO:0016702">
    <property type="term" value="F:oxidoreductase activity, acting on single donors with incorporation of molecular oxygen, incorporation of two atoms of oxygen"/>
    <property type="evidence" value="ECO:0007669"/>
    <property type="project" value="UniProtKB-ARBA"/>
</dbReference>
<dbReference type="InterPro" id="IPR004183">
    <property type="entry name" value="Xdiol_dOase_suB"/>
</dbReference>
<evidence type="ECO:0000259" key="6">
    <source>
        <dbReference type="Pfam" id="PF02900"/>
    </source>
</evidence>